<feature type="compositionally biased region" description="Basic and acidic residues" evidence="1">
    <location>
        <begin position="56"/>
        <end position="66"/>
    </location>
</feature>
<evidence type="ECO:0000313" key="2">
    <source>
        <dbReference type="EMBL" id="KAJ1123256.1"/>
    </source>
</evidence>
<organism evidence="2 3">
    <name type="scientific">Pleurodeles waltl</name>
    <name type="common">Iberian ribbed newt</name>
    <dbReference type="NCBI Taxonomy" id="8319"/>
    <lineage>
        <taxon>Eukaryota</taxon>
        <taxon>Metazoa</taxon>
        <taxon>Chordata</taxon>
        <taxon>Craniata</taxon>
        <taxon>Vertebrata</taxon>
        <taxon>Euteleostomi</taxon>
        <taxon>Amphibia</taxon>
        <taxon>Batrachia</taxon>
        <taxon>Caudata</taxon>
        <taxon>Salamandroidea</taxon>
        <taxon>Salamandridae</taxon>
        <taxon>Pleurodelinae</taxon>
        <taxon>Pleurodeles</taxon>
    </lineage>
</organism>
<feature type="region of interest" description="Disordered" evidence="1">
    <location>
        <begin position="43"/>
        <end position="75"/>
    </location>
</feature>
<proteinExistence type="predicted"/>
<dbReference type="EMBL" id="JANPWB010000011">
    <property type="protein sequence ID" value="KAJ1123256.1"/>
    <property type="molecule type" value="Genomic_DNA"/>
</dbReference>
<name>A0AAV7P517_PLEWA</name>
<gene>
    <name evidence="2" type="ORF">NDU88_001729</name>
</gene>
<evidence type="ECO:0000256" key="1">
    <source>
        <dbReference type="SAM" id="MobiDB-lite"/>
    </source>
</evidence>
<dbReference type="AlphaFoldDB" id="A0AAV7P517"/>
<keyword evidence="3" id="KW-1185">Reference proteome</keyword>
<comment type="caution">
    <text evidence="2">The sequence shown here is derived from an EMBL/GenBank/DDBJ whole genome shotgun (WGS) entry which is preliminary data.</text>
</comment>
<feature type="region of interest" description="Disordered" evidence="1">
    <location>
        <begin position="1"/>
        <end position="31"/>
    </location>
</feature>
<dbReference type="Proteomes" id="UP001066276">
    <property type="component" value="Chromosome 7"/>
</dbReference>
<reference evidence="2" key="1">
    <citation type="journal article" date="2022" name="bioRxiv">
        <title>Sequencing and chromosome-scale assembly of the giantPleurodeles waltlgenome.</title>
        <authorList>
            <person name="Brown T."/>
            <person name="Elewa A."/>
            <person name="Iarovenko S."/>
            <person name="Subramanian E."/>
            <person name="Araus A.J."/>
            <person name="Petzold A."/>
            <person name="Susuki M."/>
            <person name="Suzuki K.-i.T."/>
            <person name="Hayashi T."/>
            <person name="Toyoda A."/>
            <person name="Oliveira C."/>
            <person name="Osipova E."/>
            <person name="Leigh N.D."/>
            <person name="Simon A."/>
            <person name="Yun M.H."/>
        </authorList>
    </citation>
    <scope>NUCLEOTIDE SEQUENCE</scope>
    <source>
        <strain evidence="2">20211129_DDA</strain>
        <tissue evidence="2">Liver</tissue>
    </source>
</reference>
<sequence>MQWRQDALPDQPHCAEKEKGSSIALRPPSLLPDNARRLEGIVPSIGSKLKKKNRNRAPDEQHEVALENRFPPPPP</sequence>
<evidence type="ECO:0000313" key="3">
    <source>
        <dbReference type="Proteomes" id="UP001066276"/>
    </source>
</evidence>
<accession>A0AAV7P517</accession>
<protein>
    <submittedName>
        <fullName evidence="2">Uncharacterized protein</fullName>
    </submittedName>
</protein>